<organism evidence="2 3">
    <name type="scientific">Dendrobium nobile</name>
    <name type="common">Orchid</name>
    <dbReference type="NCBI Taxonomy" id="94219"/>
    <lineage>
        <taxon>Eukaryota</taxon>
        <taxon>Viridiplantae</taxon>
        <taxon>Streptophyta</taxon>
        <taxon>Embryophyta</taxon>
        <taxon>Tracheophyta</taxon>
        <taxon>Spermatophyta</taxon>
        <taxon>Magnoliopsida</taxon>
        <taxon>Liliopsida</taxon>
        <taxon>Asparagales</taxon>
        <taxon>Orchidaceae</taxon>
        <taxon>Epidendroideae</taxon>
        <taxon>Malaxideae</taxon>
        <taxon>Dendrobiinae</taxon>
        <taxon>Dendrobium</taxon>
    </lineage>
</organism>
<feature type="region of interest" description="Disordered" evidence="1">
    <location>
        <begin position="44"/>
        <end position="106"/>
    </location>
</feature>
<name>A0A8T3AAD8_DENNO</name>
<dbReference type="EMBL" id="JAGYWB010000018">
    <property type="protein sequence ID" value="KAI0493043.1"/>
    <property type="molecule type" value="Genomic_DNA"/>
</dbReference>
<feature type="compositionally biased region" description="Basic residues" evidence="1">
    <location>
        <begin position="44"/>
        <end position="57"/>
    </location>
</feature>
<evidence type="ECO:0000256" key="1">
    <source>
        <dbReference type="SAM" id="MobiDB-lite"/>
    </source>
</evidence>
<evidence type="ECO:0000313" key="3">
    <source>
        <dbReference type="Proteomes" id="UP000829196"/>
    </source>
</evidence>
<gene>
    <name evidence="2" type="ORF">KFK09_027319</name>
</gene>
<reference evidence="2" key="1">
    <citation type="journal article" date="2022" name="Front. Genet.">
        <title>Chromosome-Scale Assembly of the Dendrobium nobile Genome Provides Insights Into the Molecular Mechanism of the Biosynthesis of the Medicinal Active Ingredient of Dendrobium.</title>
        <authorList>
            <person name="Xu Q."/>
            <person name="Niu S.-C."/>
            <person name="Li K.-L."/>
            <person name="Zheng P.-J."/>
            <person name="Zhang X.-J."/>
            <person name="Jia Y."/>
            <person name="Liu Y."/>
            <person name="Niu Y.-X."/>
            <person name="Yu L.-H."/>
            <person name="Chen D.-F."/>
            <person name="Zhang G.-Q."/>
        </authorList>
    </citation>
    <scope>NUCLEOTIDE SEQUENCE</scope>
    <source>
        <tissue evidence="2">Leaf</tissue>
    </source>
</reference>
<dbReference type="AlphaFoldDB" id="A0A8T3AAD8"/>
<keyword evidence="3" id="KW-1185">Reference proteome</keyword>
<protein>
    <submittedName>
        <fullName evidence="2">Uncharacterized protein</fullName>
    </submittedName>
</protein>
<accession>A0A8T3AAD8</accession>
<comment type="caution">
    <text evidence="2">The sequence shown here is derived from an EMBL/GenBank/DDBJ whole genome shotgun (WGS) entry which is preliminary data.</text>
</comment>
<evidence type="ECO:0000313" key="2">
    <source>
        <dbReference type="EMBL" id="KAI0493043.1"/>
    </source>
</evidence>
<sequence length="106" mass="11901">MSNERCTIVGFNIGRPFDHSLFALDLTPIYGPCHSRKSINRALILHKRRRLSKREKKRREGEREGRNSSSTAAGPPPNHRRNLVGPPPDHRRNLAGPPQDLAGPPP</sequence>
<proteinExistence type="predicted"/>
<dbReference type="Proteomes" id="UP000829196">
    <property type="component" value="Unassembled WGS sequence"/>
</dbReference>